<dbReference type="InterPro" id="IPR027417">
    <property type="entry name" value="P-loop_NTPase"/>
</dbReference>
<dbReference type="GO" id="GO:1900753">
    <property type="term" value="P:doxorubicin transport"/>
    <property type="evidence" value="ECO:0007669"/>
    <property type="project" value="InterPro"/>
</dbReference>
<dbReference type="NCBIfam" id="TIGR01188">
    <property type="entry name" value="drrA"/>
    <property type="match status" value="1"/>
</dbReference>
<evidence type="ECO:0000313" key="10">
    <source>
        <dbReference type="EMBL" id="CAB4916885.1"/>
    </source>
</evidence>
<evidence type="ECO:0000256" key="6">
    <source>
        <dbReference type="ARBA" id="ARBA00022967"/>
    </source>
</evidence>
<comment type="similarity">
    <text evidence="8">Belongs to the ABC transporter superfamily. Drug exporter-1 (DrugE1) (TC 3.A.1.105) family.</text>
</comment>
<keyword evidence="3" id="KW-1003">Cell membrane</keyword>
<dbReference type="InterPro" id="IPR017871">
    <property type="entry name" value="ABC_transporter-like_CS"/>
</dbReference>
<dbReference type="InterPro" id="IPR003439">
    <property type="entry name" value="ABC_transporter-like_ATP-bd"/>
</dbReference>
<name>A0A6J7HKC4_9ZZZZ</name>
<evidence type="ECO:0000256" key="5">
    <source>
        <dbReference type="ARBA" id="ARBA00022840"/>
    </source>
</evidence>
<keyword evidence="5" id="KW-0067">ATP-binding</keyword>
<keyword evidence="6" id="KW-1278">Translocase</keyword>
<keyword evidence="4" id="KW-0547">Nucleotide-binding</keyword>
<dbReference type="GO" id="GO:0005524">
    <property type="term" value="F:ATP binding"/>
    <property type="evidence" value="ECO:0007669"/>
    <property type="project" value="UniProtKB-KW"/>
</dbReference>
<dbReference type="Pfam" id="PF13732">
    <property type="entry name" value="DrrA1-3_C"/>
    <property type="match status" value="1"/>
</dbReference>
<dbReference type="InterPro" id="IPR003593">
    <property type="entry name" value="AAA+_ATPase"/>
</dbReference>
<dbReference type="SMART" id="SM00382">
    <property type="entry name" value="AAA"/>
    <property type="match status" value="1"/>
</dbReference>
<protein>
    <submittedName>
        <fullName evidence="10">Unannotated protein</fullName>
    </submittedName>
</protein>
<comment type="subcellular location">
    <subcellularLocation>
        <location evidence="1">Cell membrane</location>
        <topology evidence="1">Peripheral membrane protein</topology>
        <orientation evidence="1">Cytoplasmic side</orientation>
    </subcellularLocation>
</comment>
<dbReference type="FunFam" id="3.40.50.300:FF:000589">
    <property type="entry name" value="ABC transporter, ATP-binding subunit"/>
    <property type="match status" value="1"/>
</dbReference>
<dbReference type="InterPro" id="IPR050763">
    <property type="entry name" value="ABC_transporter_ATP-binding"/>
</dbReference>
<dbReference type="PROSITE" id="PS50893">
    <property type="entry name" value="ABC_TRANSPORTER_2"/>
    <property type="match status" value="1"/>
</dbReference>
<dbReference type="Gene3D" id="3.40.50.300">
    <property type="entry name" value="P-loop containing nucleotide triphosphate hydrolases"/>
    <property type="match status" value="1"/>
</dbReference>
<evidence type="ECO:0000256" key="8">
    <source>
        <dbReference type="ARBA" id="ARBA00049985"/>
    </source>
</evidence>
<dbReference type="PROSITE" id="PS00211">
    <property type="entry name" value="ABC_TRANSPORTER_1"/>
    <property type="match status" value="1"/>
</dbReference>
<accession>A0A6J7HKC4</accession>
<evidence type="ECO:0000256" key="2">
    <source>
        <dbReference type="ARBA" id="ARBA00022448"/>
    </source>
</evidence>
<sequence>MAAIETSDSSILVEGLVRDYAGVRAVDGVDLEVAAGEIYGFLGPNGAGKSTTVRILTTLLRPTAGRAVVAGHDVVSGASGVRRAIGVALQEASLDPLMTGRELLRLQGALHGLRRREAAARGEELLERVDLVAAADRRLATYSGGMRRRLDLALALVNRPRVLFLDEPTTGLDPASRAALWREVRALNADGTTVFLTTQYLEEVEQLAGRVGIIDQGRIAAEGTPSELKERLGGPALHIDLVDLGRTEEARAALARFGPCTDRPGGGLRVRTPEGARAIAPVVRVLDEAGIAVDAVEVDLPSLDDVFLALTGHRAVEEDAEA</sequence>
<dbReference type="AlphaFoldDB" id="A0A6J7HKC4"/>
<gene>
    <name evidence="10" type="ORF">UFOPK3674_00300</name>
</gene>
<dbReference type="PANTHER" id="PTHR42711:SF19">
    <property type="entry name" value="DOXORUBICIN RESISTANCE ATP-BINDING PROTEIN DRRA"/>
    <property type="match status" value="1"/>
</dbReference>
<dbReference type="GO" id="GO:0005886">
    <property type="term" value="C:plasma membrane"/>
    <property type="evidence" value="ECO:0007669"/>
    <property type="project" value="UniProtKB-SubCell"/>
</dbReference>
<organism evidence="10">
    <name type="scientific">freshwater metagenome</name>
    <dbReference type="NCBI Taxonomy" id="449393"/>
    <lineage>
        <taxon>unclassified sequences</taxon>
        <taxon>metagenomes</taxon>
        <taxon>ecological metagenomes</taxon>
    </lineage>
</organism>
<proteinExistence type="inferred from homology"/>
<reference evidence="10" key="1">
    <citation type="submission" date="2020-05" db="EMBL/GenBank/DDBJ databases">
        <authorList>
            <person name="Chiriac C."/>
            <person name="Salcher M."/>
            <person name="Ghai R."/>
            <person name="Kavagutti S V."/>
        </authorList>
    </citation>
    <scope>NUCLEOTIDE SEQUENCE</scope>
</reference>
<dbReference type="GO" id="GO:0043215">
    <property type="term" value="P:daunorubicin transport"/>
    <property type="evidence" value="ECO:0007669"/>
    <property type="project" value="InterPro"/>
</dbReference>
<dbReference type="Pfam" id="PF00005">
    <property type="entry name" value="ABC_tran"/>
    <property type="match status" value="1"/>
</dbReference>
<evidence type="ECO:0000256" key="7">
    <source>
        <dbReference type="ARBA" id="ARBA00023136"/>
    </source>
</evidence>
<keyword evidence="2" id="KW-0813">Transport</keyword>
<evidence type="ECO:0000256" key="1">
    <source>
        <dbReference type="ARBA" id="ARBA00004413"/>
    </source>
</evidence>
<feature type="domain" description="ABC transporter" evidence="9">
    <location>
        <begin position="11"/>
        <end position="241"/>
    </location>
</feature>
<dbReference type="EMBL" id="CAFBMX010000001">
    <property type="protein sequence ID" value="CAB4916885.1"/>
    <property type="molecule type" value="Genomic_DNA"/>
</dbReference>
<evidence type="ECO:0000259" key="9">
    <source>
        <dbReference type="PROSITE" id="PS50893"/>
    </source>
</evidence>
<dbReference type="InterPro" id="IPR005894">
    <property type="entry name" value="DrrA"/>
</dbReference>
<dbReference type="PANTHER" id="PTHR42711">
    <property type="entry name" value="ABC TRANSPORTER ATP-BINDING PROTEIN"/>
    <property type="match status" value="1"/>
</dbReference>
<dbReference type="GO" id="GO:0016887">
    <property type="term" value="F:ATP hydrolysis activity"/>
    <property type="evidence" value="ECO:0007669"/>
    <property type="project" value="InterPro"/>
</dbReference>
<evidence type="ECO:0000256" key="4">
    <source>
        <dbReference type="ARBA" id="ARBA00022741"/>
    </source>
</evidence>
<dbReference type="InterPro" id="IPR025302">
    <property type="entry name" value="DrrA1/2-like_C"/>
</dbReference>
<evidence type="ECO:0000256" key="3">
    <source>
        <dbReference type="ARBA" id="ARBA00022475"/>
    </source>
</evidence>
<dbReference type="SUPFAM" id="SSF52540">
    <property type="entry name" value="P-loop containing nucleoside triphosphate hydrolases"/>
    <property type="match status" value="1"/>
</dbReference>
<keyword evidence="7" id="KW-0472">Membrane</keyword>